<organism evidence="1 2">
    <name type="scientific">Magallana gigas</name>
    <name type="common">Pacific oyster</name>
    <name type="synonym">Crassostrea gigas</name>
    <dbReference type="NCBI Taxonomy" id="29159"/>
    <lineage>
        <taxon>Eukaryota</taxon>
        <taxon>Metazoa</taxon>
        <taxon>Spiralia</taxon>
        <taxon>Lophotrochozoa</taxon>
        <taxon>Mollusca</taxon>
        <taxon>Bivalvia</taxon>
        <taxon>Autobranchia</taxon>
        <taxon>Pteriomorphia</taxon>
        <taxon>Ostreida</taxon>
        <taxon>Ostreoidea</taxon>
        <taxon>Ostreidae</taxon>
        <taxon>Magallana</taxon>
    </lineage>
</organism>
<proteinExistence type="predicted"/>
<name>A0A8W8MP52_MAGGI</name>
<accession>A0A8W8MP52</accession>
<dbReference type="AlphaFoldDB" id="A0A8W8MP52"/>
<evidence type="ECO:0000313" key="1">
    <source>
        <dbReference type="EnsemblMetazoa" id="G34461.1:cds"/>
    </source>
</evidence>
<protein>
    <submittedName>
        <fullName evidence="1">Uncharacterized protein</fullName>
    </submittedName>
</protein>
<dbReference type="Proteomes" id="UP000005408">
    <property type="component" value="Unassembled WGS sequence"/>
</dbReference>
<reference evidence="1" key="1">
    <citation type="submission" date="2022-08" db="UniProtKB">
        <authorList>
            <consortium name="EnsemblMetazoa"/>
        </authorList>
    </citation>
    <scope>IDENTIFICATION</scope>
    <source>
        <strain evidence="1">05x7-T-G4-1.051#20</strain>
    </source>
</reference>
<sequence length="355" mass="40012">MGSTYVSDPRVWKTFYQNMFEGGFKPSKYRGRQTGGGIGGMFSKKPYMIPVNPHLSQKEPVDQVVGKHVTPMAAVEETAKEEMKEAIKEKIPHVSEKTIKTQKRQPVIKPKPTLKKKTPQKGLKRKRDTGDKLALFTVPPNQVAVDKIYFSECRPVSSFDTEDAPIEISVPGQGNEYIDLRRSRLYVKCKIVKIDGAALASQEKTGIINLPLQTMWSQIDTYMNGKLVSLNTSYYAWKAYLKLLLSSGSDVSQSQLQSQLYYPDDDDMDNPDAYGGNNGGLNNRYAFTQNSQIFDMEGPLYEDIFRTDKYLINGVDLHLKLFRNPAAFVLMSKEGVAKTRNGKRNGKRNGTENLI</sequence>
<dbReference type="EnsemblMetazoa" id="G34461.1">
    <property type="protein sequence ID" value="G34461.1:cds"/>
    <property type="gene ID" value="G34461"/>
</dbReference>
<evidence type="ECO:0000313" key="2">
    <source>
        <dbReference type="Proteomes" id="UP000005408"/>
    </source>
</evidence>
<keyword evidence="2" id="KW-1185">Reference proteome</keyword>